<gene>
    <name evidence="3" type="ORF">Daus18300_014258</name>
</gene>
<proteinExistence type="predicted"/>
<comment type="caution">
    <text evidence="3">The sequence shown here is derived from an EMBL/GenBank/DDBJ whole genome shotgun (WGS) entry which is preliminary data.</text>
</comment>
<feature type="region of interest" description="Disordered" evidence="1">
    <location>
        <begin position="158"/>
        <end position="188"/>
    </location>
</feature>
<dbReference type="Pfam" id="PF14479">
    <property type="entry name" value="HeLo"/>
    <property type="match status" value="1"/>
</dbReference>
<dbReference type="Gene3D" id="1.20.120.1020">
    <property type="entry name" value="Prion-inhibition and propagation, HeLo domain"/>
    <property type="match status" value="1"/>
</dbReference>
<reference evidence="3 4" key="1">
    <citation type="journal article" date="2024" name="IMA Fungus">
        <title>IMA Genome - F19 : A genome assembly and annotation guide to empower mycologists, including annotated draft genome sequences of Ceratocystis pirilliformis, Diaporthe australafricana, Fusarium ophioides, Paecilomyces lecythidis, and Sporothrix stenoceras.</title>
        <authorList>
            <person name="Aylward J."/>
            <person name="Wilson A.M."/>
            <person name="Visagie C.M."/>
            <person name="Spraker J."/>
            <person name="Barnes I."/>
            <person name="Buitendag C."/>
            <person name="Ceriani C."/>
            <person name="Del Mar Angel L."/>
            <person name="du Plessis D."/>
            <person name="Fuchs T."/>
            <person name="Gasser K."/>
            <person name="Kramer D."/>
            <person name="Li W."/>
            <person name="Munsamy K."/>
            <person name="Piso A."/>
            <person name="Price J.L."/>
            <person name="Sonnekus B."/>
            <person name="Thomas C."/>
            <person name="van der Nest A."/>
            <person name="van Dijk A."/>
            <person name="van Heerden A."/>
            <person name="van Vuuren N."/>
            <person name="Yilmaz N."/>
            <person name="Duong T.A."/>
            <person name="van der Merwe N.A."/>
            <person name="Wingfield M.J."/>
            <person name="Wingfield B.D."/>
        </authorList>
    </citation>
    <scope>NUCLEOTIDE SEQUENCE [LARGE SCALE GENOMIC DNA]</scope>
    <source>
        <strain evidence="3 4">CMW 18300</strain>
    </source>
</reference>
<dbReference type="InterPro" id="IPR038305">
    <property type="entry name" value="HeLo_sf"/>
</dbReference>
<accession>A0ABR3VVW6</accession>
<organism evidence="3 4">
    <name type="scientific">Diaporthe australafricana</name>
    <dbReference type="NCBI Taxonomy" id="127596"/>
    <lineage>
        <taxon>Eukaryota</taxon>
        <taxon>Fungi</taxon>
        <taxon>Dikarya</taxon>
        <taxon>Ascomycota</taxon>
        <taxon>Pezizomycotina</taxon>
        <taxon>Sordariomycetes</taxon>
        <taxon>Sordariomycetidae</taxon>
        <taxon>Diaporthales</taxon>
        <taxon>Diaporthaceae</taxon>
        <taxon>Diaporthe</taxon>
    </lineage>
</organism>
<feature type="compositionally biased region" description="Polar residues" evidence="1">
    <location>
        <begin position="173"/>
        <end position="188"/>
    </location>
</feature>
<feature type="domain" description="Prion-inhibition and propagation HeLo" evidence="2">
    <location>
        <begin position="10"/>
        <end position="249"/>
    </location>
</feature>
<dbReference type="EMBL" id="JAWRVE010000268">
    <property type="protein sequence ID" value="KAL1846415.1"/>
    <property type="molecule type" value="Genomic_DNA"/>
</dbReference>
<dbReference type="Proteomes" id="UP001583177">
    <property type="component" value="Unassembled WGS sequence"/>
</dbReference>
<protein>
    <recommendedName>
        <fullName evidence="2">Prion-inhibition and propagation HeLo domain-containing protein</fullName>
    </recommendedName>
</protein>
<name>A0ABR3VVW6_9PEZI</name>
<keyword evidence="4" id="KW-1185">Reference proteome</keyword>
<sequence>MSAGGLEILGAVAASVQLVQVVGTCLSIVKEVKSISLVARDQNAAHFDLLVQALKFEKWCAALGIQEMLKGTEQGQGACHDGMKDRQTRFEGTIVSQLRLGDPKLEQLTLETVKDLREKFAETTKVILQYSEAPTTGKTSPGSGSLQVPRRSVISKLLRKEPRPSPSGADASSVLSAQSQPNGLSKGSSNVLMRTKWVTSDKSRVEALLKSMERTNNLLVVLLDPGHQSQIERQTDMTILDLVDRDTLEATTTRPDLKVMGRIKRWQKQEERDNETDDVVSAYS</sequence>
<evidence type="ECO:0000256" key="1">
    <source>
        <dbReference type="SAM" id="MobiDB-lite"/>
    </source>
</evidence>
<evidence type="ECO:0000313" key="4">
    <source>
        <dbReference type="Proteomes" id="UP001583177"/>
    </source>
</evidence>
<dbReference type="InterPro" id="IPR029498">
    <property type="entry name" value="HeLo_dom"/>
</dbReference>
<evidence type="ECO:0000313" key="3">
    <source>
        <dbReference type="EMBL" id="KAL1846415.1"/>
    </source>
</evidence>
<evidence type="ECO:0000259" key="2">
    <source>
        <dbReference type="Pfam" id="PF14479"/>
    </source>
</evidence>